<name>A0A2P4YPV0_9STRA</name>
<dbReference type="Proteomes" id="UP000237271">
    <property type="component" value="Unassembled WGS sequence"/>
</dbReference>
<accession>A0A2P4YPV0</accession>
<feature type="region of interest" description="Disordered" evidence="1">
    <location>
        <begin position="115"/>
        <end position="136"/>
    </location>
</feature>
<comment type="caution">
    <text evidence="2">The sequence shown here is derived from an EMBL/GenBank/DDBJ whole genome shotgun (WGS) entry which is preliminary data.</text>
</comment>
<evidence type="ECO:0000313" key="2">
    <source>
        <dbReference type="EMBL" id="POM79832.1"/>
    </source>
</evidence>
<evidence type="ECO:0000256" key="1">
    <source>
        <dbReference type="SAM" id="MobiDB-lite"/>
    </source>
</evidence>
<evidence type="ECO:0000313" key="3">
    <source>
        <dbReference type="Proteomes" id="UP000237271"/>
    </source>
</evidence>
<dbReference type="SUPFAM" id="SSF52113">
    <property type="entry name" value="BRCT domain"/>
    <property type="match status" value="1"/>
</dbReference>
<dbReference type="InterPro" id="IPR036420">
    <property type="entry name" value="BRCT_dom_sf"/>
</dbReference>
<dbReference type="EMBL" id="NCKW01000972">
    <property type="protein sequence ID" value="POM79832.1"/>
    <property type="molecule type" value="Genomic_DNA"/>
</dbReference>
<proteinExistence type="predicted"/>
<protein>
    <recommendedName>
        <fullName evidence="4">BRCT domain-containing protein</fullName>
    </recommendedName>
</protein>
<gene>
    <name evidence="2" type="ORF">PHPALM_2408</name>
</gene>
<dbReference type="Gene3D" id="3.40.50.10190">
    <property type="entry name" value="BRCT domain"/>
    <property type="match status" value="1"/>
</dbReference>
<keyword evidence="3" id="KW-1185">Reference proteome</keyword>
<sequence>MSRGFSLGGAVFSFHCLSPAERQEATALLLSNNGALYDAADARKPDFVYVISSYWSDCKPVTSSVPQRIVTRFWLLETLRLGRWLRPDSHPFFEPPSRPRDLWLQYPTEYQDAGQDQVDADGDVNMQDPSLGSTRRRTQLPCSPNFLFRGEVPLWPYIAAHLAQPIGDVQDLTTRLQLYESYVLVDRVE</sequence>
<dbReference type="AlphaFoldDB" id="A0A2P4YPV0"/>
<organism evidence="2 3">
    <name type="scientific">Phytophthora palmivora</name>
    <dbReference type="NCBI Taxonomy" id="4796"/>
    <lineage>
        <taxon>Eukaryota</taxon>
        <taxon>Sar</taxon>
        <taxon>Stramenopiles</taxon>
        <taxon>Oomycota</taxon>
        <taxon>Peronosporomycetes</taxon>
        <taxon>Peronosporales</taxon>
        <taxon>Peronosporaceae</taxon>
        <taxon>Phytophthora</taxon>
    </lineage>
</organism>
<evidence type="ECO:0008006" key="4">
    <source>
        <dbReference type="Google" id="ProtNLM"/>
    </source>
</evidence>
<dbReference type="OrthoDB" id="1937899at2759"/>
<reference evidence="2 3" key="1">
    <citation type="journal article" date="2017" name="Genome Biol. Evol.">
        <title>Phytophthora megakarya and P. palmivora, closely related causal agents of cacao black pod rot, underwent increases in genome sizes and gene numbers by different mechanisms.</title>
        <authorList>
            <person name="Ali S.S."/>
            <person name="Shao J."/>
            <person name="Lary D.J."/>
            <person name="Kronmiller B."/>
            <person name="Shen D."/>
            <person name="Strem M.D."/>
            <person name="Amoako-Attah I."/>
            <person name="Akrofi A.Y."/>
            <person name="Begoude B.A."/>
            <person name="Ten Hoopen G.M."/>
            <person name="Coulibaly K."/>
            <person name="Kebe B.I."/>
            <person name="Melnick R.L."/>
            <person name="Guiltinan M.J."/>
            <person name="Tyler B.M."/>
            <person name="Meinhardt L.W."/>
            <person name="Bailey B.A."/>
        </authorList>
    </citation>
    <scope>NUCLEOTIDE SEQUENCE [LARGE SCALE GENOMIC DNA]</scope>
    <source>
        <strain evidence="3">sbr112.9</strain>
    </source>
</reference>